<evidence type="ECO:0000313" key="2">
    <source>
        <dbReference type="Proteomes" id="UP000253908"/>
    </source>
</evidence>
<dbReference type="AlphaFoldDB" id="A0A345PFG7"/>
<evidence type="ECO:0008006" key="3">
    <source>
        <dbReference type="Google" id="ProtNLM"/>
    </source>
</evidence>
<dbReference type="EMBL" id="CP024848">
    <property type="protein sequence ID" value="AXI08747.1"/>
    <property type="molecule type" value="Genomic_DNA"/>
</dbReference>
<proteinExistence type="predicted"/>
<protein>
    <recommendedName>
        <fullName evidence="3">Spore germination protein GerPE</fullName>
    </recommendedName>
</protein>
<dbReference type="InterPro" id="IPR024496">
    <property type="entry name" value="Spore_germ_GerPE"/>
</dbReference>
<dbReference type="Pfam" id="PF10970">
    <property type="entry name" value="GerPE"/>
    <property type="match status" value="1"/>
</dbReference>
<gene>
    <name evidence="1" type="ORF">CUC15_07390</name>
</gene>
<evidence type="ECO:0000313" key="1">
    <source>
        <dbReference type="EMBL" id="AXI08747.1"/>
    </source>
</evidence>
<dbReference type="OrthoDB" id="2599887at2"/>
<reference evidence="2" key="1">
    <citation type="submission" date="2017-11" db="EMBL/GenBank/DDBJ databases">
        <authorList>
            <person name="Zhu W."/>
        </authorList>
    </citation>
    <scope>NUCLEOTIDE SEQUENCE [LARGE SCALE GENOMIC DNA]</scope>
    <source>
        <strain evidence="2">160</strain>
    </source>
</reference>
<dbReference type="Proteomes" id="UP000253908">
    <property type="component" value="Chromosome"/>
</dbReference>
<organism evidence="1 2">
    <name type="scientific">Oceanobacillus zhaokaii</name>
    <dbReference type="NCBI Taxonomy" id="2052660"/>
    <lineage>
        <taxon>Bacteria</taxon>
        <taxon>Bacillati</taxon>
        <taxon>Bacillota</taxon>
        <taxon>Bacilli</taxon>
        <taxon>Bacillales</taxon>
        <taxon>Bacillaceae</taxon>
        <taxon>Oceanobacillus</taxon>
    </lineage>
</organism>
<keyword evidence="2" id="KW-1185">Reference proteome</keyword>
<name>A0A345PFG7_9BACI</name>
<dbReference type="RefSeq" id="WP_114916044.1">
    <property type="nucleotide sequence ID" value="NZ_CP024848.1"/>
</dbReference>
<dbReference type="KEGG" id="ocn:CUC15_07390"/>
<sequence length="124" mass="13953">MNNRTAIVNTIYTTAISNSSIFSIGDTNIINQKSKAIALQKEVANFKQSDNLYFKDYDIFKKKTVWLNKPPLVNHYKVCHGTDTIHVDQINLTALSLSSVFQVGSALNISADSRLKHFRILQGH</sequence>
<accession>A0A345PFG7</accession>